<dbReference type="EMBL" id="KB870813">
    <property type="protein sequence ID" value="EOA12355.1"/>
    <property type="molecule type" value="Genomic_DNA"/>
</dbReference>
<name>R0GJ83_9BRAS</name>
<evidence type="ECO:0000313" key="1">
    <source>
        <dbReference type="EMBL" id="EOA12355.1"/>
    </source>
</evidence>
<protein>
    <submittedName>
        <fullName evidence="1">Uncharacterized protein</fullName>
    </submittedName>
</protein>
<proteinExistence type="predicted"/>
<dbReference type="AlphaFoldDB" id="R0GJ83"/>
<dbReference type="Proteomes" id="UP000029121">
    <property type="component" value="Unassembled WGS sequence"/>
</dbReference>
<reference evidence="2" key="1">
    <citation type="journal article" date="2013" name="Nat. Genet.">
        <title>The Capsella rubella genome and the genomic consequences of rapid mating system evolution.</title>
        <authorList>
            <person name="Slotte T."/>
            <person name="Hazzouri K.M."/>
            <person name="Agren J.A."/>
            <person name="Koenig D."/>
            <person name="Maumus F."/>
            <person name="Guo Y.L."/>
            <person name="Steige K."/>
            <person name="Platts A.E."/>
            <person name="Escobar J.S."/>
            <person name="Newman L.K."/>
            <person name="Wang W."/>
            <person name="Mandakova T."/>
            <person name="Vello E."/>
            <person name="Smith L.M."/>
            <person name="Henz S.R."/>
            <person name="Steffen J."/>
            <person name="Takuno S."/>
            <person name="Brandvain Y."/>
            <person name="Coop G."/>
            <person name="Andolfatto P."/>
            <person name="Hu T.T."/>
            <person name="Blanchette M."/>
            <person name="Clark R.M."/>
            <person name="Quesneville H."/>
            <person name="Nordborg M."/>
            <person name="Gaut B.S."/>
            <person name="Lysak M.A."/>
            <person name="Jenkins J."/>
            <person name="Grimwood J."/>
            <person name="Chapman J."/>
            <person name="Prochnik S."/>
            <person name="Shu S."/>
            <person name="Rokhsar D."/>
            <person name="Schmutz J."/>
            <person name="Weigel D."/>
            <person name="Wright S.I."/>
        </authorList>
    </citation>
    <scope>NUCLEOTIDE SEQUENCE [LARGE SCALE GENOMIC DNA]</scope>
    <source>
        <strain evidence="2">cv. Monte Gargano</strain>
    </source>
</reference>
<gene>
    <name evidence="1" type="ORF">CARUB_v10016505mg</name>
</gene>
<sequence>MEVMPAKMKIPKRMTILIMQKKEHQGKTVNRRQEAVKRKLLERERRKSVKKETMLKKMFLKEKSKRSVKQVTIKC</sequence>
<organism evidence="1 2">
    <name type="scientific">Capsella rubella</name>
    <dbReference type="NCBI Taxonomy" id="81985"/>
    <lineage>
        <taxon>Eukaryota</taxon>
        <taxon>Viridiplantae</taxon>
        <taxon>Streptophyta</taxon>
        <taxon>Embryophyta</taxon>
        <taxon>Tracheophyta</taxon>
        <taxon>Spermatophyta</taxon>
        <taxon>Magnoliopsida</taxon>
        <taxon>eudicotyledons</taxon>
        <taxon>Gunneridae</taxon>
        <taxon>Pentapetalae</taxon>
        <taxon>rosids</taxon>
        <taxon>malvids</taxon>
        <taxon>Brassicales</taxon>
        <taxon>Brassicaceae</taxon>
        <taxon>Camelineae</taxon>
        <taxon>Capsella</taxon>
    </lineage>
</organism>
<evidence type="ECO:0000313" key="2">
    <source>
        <dbReference type="Proteomes" id="UP000029121"/>
    </source>
</evidence>
<keyword evidence="2" id="KW-1185">Reference proteome</keyword>
<accession>R0GJ83</accession>